<dbReference type="Proteomes" id="UP000324222">
    <property type="component" value="Unassembled WGS sequence"/>
</dbReference>
<accession>A0A5B7GZR2</accession>
<keyword evidence="2" id="KW-1185">Reference proteome</keyword>
<protein>
    <submittedName>
        <fullName evidence="1">Uncharacterized protein</fullName>
    </submittedName>
</protein>
<reference evidence="1 2" key="1">
    <citation type="submission" date="2019-05" db="EMBL/GenBank/DDBJ databases">
        <title>Another draft genome of Portunus trituberculatus and its Hox gene families provides insights of decapod evolution.</title>
        <authorList>
            <person name="Jeong J.-H."/>
            <person name="Song I."/>
            <person name="Kim S."/>
            <person name="Choi T."/>
            <person name="Kim D."/>
            <person name="Ryu S."/>
            <person name="Kim W."/>
        </authorList>
    </citation>
    <scope>NUCLEOTIDE SEQUENCE [LARGE SCALE GENOMIC DNA]</scope>
    <source>
        <tissue evidence="1">Muscle</tissue>
    </source>
</reference>
<name>A0A5B7GZR2_PORTR</name>
<evidence type="ECO:0000313" key="2">
    <source>
        <dbReference type="Proteomes" id="UP000324222"/>
    </source>
</evidence>
<evidence type="ECO:0000313" key="1">
    <source>
        <dbReference type="EMBL" id="MPC64292.1"/>
    </source>
</evidence>
<gene>
    <name evidence="1" type="ORF">E2C01_058404</name>
</gene>
<sequence>MTATAQLEEGGGRSKGAFVYNQVYGYLTISILATHGKIITNTHLSIVSSPYHHHHHWRLFGDHCFQPGWVNTIQELATIHNTLTALSRHHTHHHYLRDCGNMFGISTSS</sequence>
<proteinExistence type="predicted"/>
<dbReference type="AlphaFoldDB" id="A0A5B7GZR2"/>
<comment type="caution">
    <text evidence="1">The sequence shown here is derived from an EMBL/GenBank/DDBJ whole genome shotgun (WGS) entry which is preliminary data.</text>
</comment>
<organism evidence="1 2">
    <name type="scientific">Portunus trituberculatus</name>
    <name type="common">Swimming crab</name>
    <name type="synonym">Neptunus trituberculatus</name>
    <dbReference type="NCBI Taxonomy" id="210409"/>
    <lineage>
        <taxon>Eukaryota</taxon>
        <taxon>Metazoa</taxon>
        <taxon>Ecdysozoa</taxon>
        <taxon>Arthropoda</taxon>
        <taxon>Crustacea</taxon>
        <taxon>Multicrustacea</taxon>
        <taxon>Malacostraca</taxon>
        <taxon>Eumalacostraca</taxon>
        <taxon>Eucarida</taxon>
        <taxon>Decapoda</taxon>
        <taxon>Pleocyemata</taxon>
        <taxon>Brachyura</taxon>
        <taxon>Eubrachyura</taxon>
        <taxon>Portunoidea</taxon>
        <taxon>Portunidae</taxon>
        <taxon>Portuninae</taxon>
        <taxon>Portunus</taxon>
    </lineage>
</organism>
<dbReference type="EMBL" id="VSRR010021888">
    <property type="protein sequence ID" value="MPC64292.1"/>
    <property type="molecule type" value="Genomic_DNA"/>
</dbReference>